<name>A0A150Q9C2_SORCE</name>
<organism evidence="1 2">
    <name type="scientific">Sorangium cellulosum</name>
    <name type="common">Polyangium cellulosum</name>
    <dbReference type="NCBI Taxonomy" id="56"/>
    <lineage>
        <taxon>Bacteria</taxon>
        <taxon>Pseudomonadati</taxon>
        <taxon>Myxococcota</taxon>
        <taxon>Polyangia</taxon>
        <taxon>Polyangiales</taxon>
        <taxon>Polyangiaceae</taxon>
        <taxon>Sorangium</taxon>
    </lineage>
</organism>
<dbReference type="RefSeq" id="WP_061611678.1">
    <property type="nucleotide sequence ID" value="NZ_JEMA01000910.1"/>
</dbReference>
<protein>
    <submittedName>
        <fullName evidence="1">Uncharacterized protein</fullName>
    </submittedName>
</protein>
<evidence type="ECO:0000313" key="1">
    <source>
        <dbReference type="EMBL" id="KYF64472.1"/>
    </source>
</evidence>
<comment type="caution">
    <text evidence="1">The sequence shown here is derived from an EMBL/GenBank/DDBJ whole genome shotgun (WGS) entry which is preliminary data.</text>
</comment>
<sequence length="78" mass="8485">MSKASESRAGTVEVSITTFDKGDETVRFTAIGGKITVQELGKKAEPIGLEAAVGRMERLKREGWGITHELVERPAWAV</sequence>
<reference evidence="1 2" key="1">
    <citation type="submission" date="2014-02" db="EMBL/GenBank/DDBJ databases">
        <title>The small core and large imbalanced accessory genome model reveals a collaborative survival strategy of Sorangium cellulosum strains in nature.</title>
        <authorList>
            <person name="Han K."/>
            <person name="Peng R."/>
            <person name="Blom J."/>
            <person name="Li Y.-Z."/>
        </authorList>
    </citation>
    <scope>NUCLEOTIDE SEQUENCE [LARGE SCALE GENOMIC DNA]</scope>
    <source>
        <strain evidence="1 2">So0008-312</strain>
    </source>
</reference>
<dbReference type="Proteomes" id="UP000075260">
    <property type="component" value="Unassembled WGS sequence"/>
</dbReference>
<dbReference type="AlphaFoldDB" id="A0A150Q9C2"/>
<evidence type="ECO:0000313" key="2">
    <source>
        <dbReference type="Proteomes" id="UP000075260"/>
    </source>
</evidence>
<gene>
    <name evidence="1" type="ORF">BE15_09520</name>
</gene>
<proteinExistence type="predicted"/>
<accession>A0A150Q9C2</accession>
<dbReference type="EMBL" id="JEMA01000910">
    <property type="protein sequence ID" value="KYF64472.1"/>
    <property type="molecule type" value="Genomic_DNA"/>
</dbReference>